<reference evidence="1 2" key="1">
    <citation type="journal article" date="2022" name="Hortic Res">
        <title>A haplotype resolved chromosomal level avocado genome allows analysis of novel avocado genes.</title>
        <authorList>
            <person name="Nath O."/>
            <person name="Fletcher S.J."/>
            <person name="Hayward A."/>
            <person name="Shaw L.M."/>
            <person name="Masouleh A.K."/>
            <person name="Furtado A."/>
            <person name="Henry R.J."/>
            <person name="Mitter N."/>
        </authorList>
    </citation>
    <scope>NUCLEOTIDE SEQUENCE [LARGE SCALE GENOMIC DNA]</scope>
    <source>
        <strain evidence="2">cv. Hass</strain>
    </source>
</reference>
<organism evidence="1 2">
    <name type="scientific">Persea americana</name>
    <name type="common">Avocado</name>
    <dbReference type="NCBI Taxonomy" id="3435"/>
    <lineage>
        <taxon>Eukaryota</taxon>
        <taxon>Viridiplantae</taxon>
        <taxon>Streptophyta</taxon>
        <taxon>Embryophyta</taxon>
        <taxon>Tracheophyta</taxon>
        <taxon>Spermatophyta</taxon>
        <taxon>Magnoliopsida</taxon>
        <taxon>Magnoliidae</taxon>
        <taxon>Laurales</taxon>
        <taxon>Lauraceae</taxon>
        <taxon>Persea</taxon>
    </lineage>
</organism>
<evidence type="ECO:0000313" key="1">
    <source>
        <dbReference type="EMBL" id="KAJ8646304.1"/>
    </source>
</evidence>
<name>A0ACC2MLV6_PERAE</name>
<sequence>MAATNPLSPSPSLSKVNPETVAKAANALLKWVKFKAKNQKAQLLDHDELIYLVLTLKKIPTKARTNPYKIPLPHPIFQSHSLEICLIFDDRPNSSLTSDAAKKKIKSESIPVSKVLKLSKLRSDYRPFEAKRKLCGSYDLFFADKRVIPLLPKLLGKQFYKKKRLPIPIDLTHKNWKEQIENACSSSLLYLRTGTCCIMKVGLVSQERDEIVENVVAAVNGAVEIVPKKWGNVRSLHLKALESVALPIYQAVPEMGLKIDVFRKEDGVKKVGLEHGVGEEEEEKEKKKKKVVKKGRIHEVRYMDSHAEELMANMAEDDSEGEANPNEEFGVVEVKENKKKKNKKTRKMDGGGGEGEGEANETDELVGVKTTDKVKMAKKKVVTVKSPKKSAPIVDDSDSKAKEMGKKMAKKKVLESMLSKKTAKLVEDGSVGLEHGSSGADVVDSKMKKRRKAEVAEGKEKKIKKK</sequence>
<accession>A0ACC2MLV6</accession>
<proteinExistence type="predicted"/>
<protein>
    <submittedName>
        <fullName evidence="1">Uncharacterized protein</fullName>
    </submittedName>
</protein>
<comment type="caution">
    <text evidence="1">The sequence shown here is derived from an EMBL/GenBank/DDBJ whole genome shotgun (WGS) entry which is preliminary data.</text>
</comment>
<gene>
    <name evidence="1" type="ORF">MRB53_008052</name>
</gene>
<keyword evidence="2" id="KW-1185">Reference proteome</keyword>
<dbReference type="EMBL" id="CM056810">
    <property type="protein sequence ID" value="KAJ8646304.1"/>
    <property type="molecule type" value="Genomic_DNA"/>
</dbReference>
<dbReference type="Proteomes" id="UP001234297">
    <property type="component" value="Chromosome 2"/>
</dbReference>
<evidence type="ECO:0000313" key="2">
    <source>
        <dbReference type="Proteomes" id="UP001234297"/>
    </source>
</evidence>